<reference evidence="2 3" key="1">
    <citation type="journal article" date="2016" name="Nat. Commun.">
        <title>Thousands of microbial genomes shed light on interconnected biogeochemical processes in an aquifer system.</title>
        <authorList>
            <person name="Anantharaman K."/>
            <person name="Brown C.T."/>
            <person name="Hug L.A."/>
            <person name="Sharon I."/>
            <person name="Castelle C.J."/>
            <person name="Probst A.J."/>
            <person name="Thomas B.C."/>
            <person name="Singh A."/>
            <person name="Wilkins M.J."/>
            <person name="Karaoz U."/>
            <person name="Brodie E.L."/>
            <person name="Williams K.H."/>
            <person name="Hubbard S.S."/>
            <person name="Banfield J.F."/>
        </authorList>
    </citation>
    <scope>NUCLEOTIDE SEQUENCE [LARGE SCALE GENOMIC DNA]</scope>
</reference>
<dbReference type="Pfam" id="PF00483">
    <property type="entry name" value="NTP_transferase"/>
    <property type="match status" value="1"/>
</dbReference>
<dbReference type="SUPFAM" id="SSF53448">
    <property type="entry name" value="Nucleotide-diphospho-sugar transferases"/>
    <property type="match status" value="1"/>
</dbReference>
<dbReference type="GO" id="GO:0004475">
    <property type="term" value="F:mannose-1-phosphate guanylyltransferase (GTP) activity"/>
    <property type="evidence" value="ECO:0007669"/>
    <property type="project" value="TreeGrafter"/>
</dbReference>
<dbReference type="GO" id="GO:0009298">
    <property type="term" value="P:GDP-mannose biosynthetic process"/>
    <property type="evidence" value="ECO:0007669"/>
    <property type="project" value="TreeGrafter"/>
</dbReference>
<dbReference type="AlphaFoldDB" id="A0A1F5J8X8"/>
<dbReference type="Gene3D" id="3.90.550.10">
    <property type="entry name" value="Spore Coat Polysaccharide Biosynthesis Protein SpsA, Chain A"/>
    <property type="match status" value="1"/>
</dbReference>
<dbReference type="PANTHER" id="PTHR46390">
    <property type="entry name" value="MANNOSE-1-PHOSPHATE GUANYLYLTRANSFERASE"/>
    <property type="match status" value="1"/>
</dbReference>
<evidence type="ECO:0000313" key="3">
    <source>
        <dbReference type="Proteomes" id="UP000177042"/>
    </source>
</evidence>
<sequence length="360" mass="40368">MKIVIFAGGVGTRLWPLSRKNTPKQFEKIIGDQSTLQLAVQKLFPDFSWEDVYISTNEQYKKIIEDQLPKLPKDNIITEPALRDVGPAVGLAVANFMKTSPNEPMAILWGDHLIRKEDVFRNALKAAEKLVEKDPEKIVFIGQKPRFASQNLGYIEFNSEAEKTDGFPVYGFSGFEYRPHLSTAERFLKDGKHSWNLGYFVATPTFLWKLFEQFAPKLFVDLQKISESVGAKEYNQVLQAVYPQIEKISFDNAILEKLKKENGLVISVDIGWSDIGAWEALKEALAGSDDENVVKGNVELLDSKDSLAFNYNGQLLVGIDLAGMLVINTEDVLLVCPKSSVPKIKKYVESLAGGPNEKFT</sequence>
<gene>
    <name evidence="2" type="ORF">A3C26_02035</name>
</gene>
<comment type="caution">
    <text evidence="2">The sequence shown here is derived from an EMBL/GenBank/DDBJ whole genome shotgun (WGS) entry which is preliminary data.</text>
</comment>
<dbReference type="SUPFAM" id="SSF159283">
    <property type="entry name" value="Guanosine diphospho-D-mannose pyrophosphorylase/mannose-6-phosphate isomerase linker domain"/>
    <property type="match status" value="1"/>
</dbReference>
<dbReference type="InterPro" id="IPR029044">
    <property type="entry name" value="Nucleotide-diphossugar_trans"/>
</dbReference>
<dbReference type="InterPro" id="IPR005835">
    <property type="entry name" value="NTP_transferase_dom"/>
</dbReference>
<proteinExistence type="predicted"/>
<accession>A0A1F5J8X8</accession>
<dbReference type="PANTHER" id="PTHR46390:SF1">
    <property type="entry name" value="MANNOSE-1-PHOSPHATE GUANYLYLTRANSFERASE"/>
    <property type="match status" value="1"/>
</dbReference>
<name>A0A1F5J8X8_9BACT</name>
<evidence type="ECO:0000313" key="2">
    <source>
        <dbReference type="EMBL" id="OGE25097.1"/>
    </source>
</evidence>
<evidence type="ECO:0000259" key="1">
    <source>
        <dbReference type="Pfam" id="PF00483"/>
    </source>
</evidence>
<feature type="domain" description="Nucleotidyl transferase" evidence="1">
    <location>
        <begin position="3"/>
        <end position="286"/>
    </location>
</feature>
<protein>
    <recommendedName>
        <fullName evidence="1">Nucleotidyl transferase domain-containing protein</fullName>
    </recommendedName>
</protein>
<dbReference type="EMBL" id="MFCX01000032">
    <property type="protein sequence ID" value="OGE25097.1"/>
    <property type="molecule type" value="Genomic_DNA"/>
</dbReference>
<organism evidence="2 3">
    <name type="scientific">Candidatus Daviesbacteria bacterium RIFCSPHIGHO2_02_FULL_39_12</name>
    <dbReference type="NCBI Taxonomy" id="1797770"/>
    <lineage>
        <taxon>Bacteria</taxon>
        <taxon>Candidatus Daviesiibacteriota</taxon>
    </lineage>
</organism>
<dbReference type="Proteomes" id="UP000177042">
    <property type="component" value="Unassembled WGS sequence"/>
</dbReference>
<dbReference type="InterPro" id="IPR051161">
    <property type="entry name" value="Mannose-6P_isomerase_type2"/>
</dbReference>